<evidence type="ECO:0000313" key="4">
    <source>
        <dbReference type="Proteomes" id="UP001168877"/>
    </source>
</evidence>
<evidence type="ECO:0000256" key="2">
    <source>
        <dbReference type="SAM" id="Phobius"/>
    </source>
</evidence>
<feature type="transmembrane region" description="Helical" evidence="2">
    <location>
        <begin position="20"/>
        <end position="40"/>
    </location>
</feature>
<sequence length="160" mass="17765">MSKASTGNSRHSMSITQAFLIHLICGVGLAVGFWVAHNVYSINLVSHPSHTLRLILVVETPIVILLYSCFRQNPDKCSMSSLGEDRKSLSLEEDRPPTTTLDLDPPAKAEARKDEPRLFHIGLRTLTRSSVEPNSNPTQDAWKDVGDRASADDRSRREQA</sequence>
<proteinExistence type="predicted"/>
<keyword evidence="2" id="KW-0812">Transmembrane</keyword>
<dbReference type="EMBL" id="JAUESC010000004">
    <property type="protein sequence ID" value="KAK0598413.1"/>
    <property type="molecule type" value="Genomic_DNA"/>
</dbReference>
<reference evidence="3" key="1">
    <citation type="journal article" date="2022" name="Plant J.">
        <title>Strategies of tolerance reflected in two North American maple genomes.</title>
        <authorList>
            <person name="McEvoy S.L."/>
            <person name="Sezen U.U."/>
            <person name="Trouern-Trend A."/>
            <person name="McMahon S.M."/>
            <person name="Schaberg P.G."/>
            <person name="Yang J."/>
            <person name="Wegrzyn J.L."/>
            <person name="Swenson N.G."/>
        </authorList>
    </citation>
    <scope>NUCLEOTIDE SEQUENCE</scope>
    <source>
        <strain evidence="3">NS2018</strain>
    </source>
</reference>
<feature type="compositionally biased region" description="Basic and acidic residues" evidence="1">
    <location>
        <begin position="105"/>
        <end position="118"/>
    </location>
</feature>
<feature type="compositionally biased region" description="Basic and acidic residues" evidence="1">
    <location>
        <begin position="83"/>
        <end position="96"/>
    </location>
</feature>
<gene>
    <name evidence="3" type="ORF">LWI29_034401</name>
</gene>
<keyword evidence="4" id="KW-1185">Reference proteome</keyword>
<keyword evidence="2" id="KW-0472">Membrane</keyword>
<organism evidence="3 4">
    <name type="scientific">Acer saccharum</name>
    <name type="common">Sugar maple</name>
    <dbReference type="NCBI Taxonomy" id="4024"/>
    <lineage>
        <taxon>Eukaryota</taxon>
        <taxon>Viridiplantae</taxon>
        <taxon>Streptophyta</taxon>
        <taxon>Embryophyta</taxon>
        <taxon>Tracheophyta</taxon>
        <taxon>Spermatophyta</taxon>
        <taxon>Magnoliopsida</taxon>
        <taxon>eudicotyledons</taxon>
        <taxon>Gunneridae</taxon>
        <taxon>Pentapetalae</taxon>
        <taxon>rosids</taxon>
        <taxon>malvids</taxon>
        <taxon>Sapindales</taxon>
        <taxon>Sapindaceae</taxon>
        <taxon>Hippocastanoideae</taxon>
        <taxon>Acereae</taxon>
        <taxon>Acer</taxon>
    </lineage>
</organism>
<evidence type="ECO:0000313" key="3">
    <source>
        <dbReference type="EMBL" id="KAK0598413.1"/>
    </source>
</evidence>
<protein>
    <submittedName>
        <fullName evidence="3">Uncharacterized protein</fullName>
    </submittedName>
</protein>
<feature type="compositionally biased region" description="Polar residues" evidence="1">
    <location>
        <begin position="126"/>
        <end position="139"/>
    </location>
</feature>
<dbReference type="Proteomes" id="UP001168877">
    <property type="component" value="Unassembled WGS sequence"/>
</dbReference>
<evidence type="ECO:0000256" key="1">
    <source>
        <dbReference type="SAM" id="MobiDB-lite"/>
    </source>
</evidence>
<feature type="region of interest" description="Disordered" evidence="1">
    <location>
        <begin position="76"/>
        <end position="160"/>
    </location>
</feature>
<name>A0AA39SYC7_ACESA</name>
<reference evidence="3" key="2">
    <citation type="submission" date="2023-06" db="EMBL/GenBank/DDBJ databases">
        <authorList>
            <person name="Swenson N.G."/>
            <person name="Wegrzyn J.L."/>
            <person name="Mcevoy S.L."/>
        </authorList>
    </citation>
    <scope>NUCLEOTIDE SEQUENCE</scope>
    <source>
        <strain evidence="3">NS2018</strain>
        <tissue evidence="3">Leaf</tissue>
    </source>
</reference>
<comment type="caution">
    <text evidence="3">The sequence shown here is derived from an EMBL/GenBank/DDBJ whole genome shotgun (WGS) entry which is preliminary data.</text>
</comment>
<feature type="compositionally biased region" description="Basic and acidic residues" evidence="1">
    <location>
        <begin position="141"/>
        <end position="160"/>
    </location>
</feature>
<feature type="transmembrane region" description="Helical" evidence="2">
    <location>
        <begin position="52"/>
        <end position="70"/>
    </location>
</feature>
<accession>A0AA39SYC7</accession>
<dbReference type="AlphaFoldDB" id="A0AA39SYC7"/>
<keyword evidence="2" id="KW-1133">Transmembrane helix</keyword>